<evidence type="ECO:0000313" key="2">
    <source>
        <dbReference type="Proteomes" id="UP000270343"/>
    </source>
</evidence>
<dbReference type="EMBL" id="RBAM01000008">
    <property type="protein sequence ID" value="RKN70285.1"/>
    <property type="molecule type" value="Genomic_DNA"/>
</dbReference>
<dbReference type="Proteomes" id="UP000270343">
    <property type="component" value="Unassembled WGS sequence"/>
</dbReference>
<reference evidence="1 2" key="1">
    <citation type="journal article" date="2015" name="Antonie Van Leeuwenhoek">
        <title>Streptomyces klenkii sp. nov., isolated from deep marine sediment.</title>
        <authorList>
            <person name="Veyisoglu A."/>
            <person name="Sahin N."/>
        </authorList>
    </citation>
    <scope>NUCLEOTIDE SEQUENCE [LARGE SCALE GENOMIC DNA]</scope>
    <source>
        <strain evidence="1 2">KCTC 29202</strain>
    </source>
</reference>
<sequence length="114" mass="12558">MTYRIGAFVVDTREGRIAQVVGERGSRLTLRRPGGGVEWEAPFASLRLATREDREAAGLWPNGSQPAYGCEECEQLEAAYHEAAAGDDHAKTGEALVVQRRHWRRAHVAGGWPC</sequence>
<comment type="caution">
    <text evidence="1">The sequence shown here is derived from an EMBL/GenBank/DDBJ whole genome shotgun (WGS) entry which is preliminary data.</text>
</comment>
<name>A0A3B0B937_9ACTN</name>
<keyword evidence="2" id="KW-1185">Reference proteome</keyword>
<proteinExistence type="predicted"/>
<dbReference type="AlphaFoldDB" id="A0A3B0B937"/>
<dbReference type="OrthoDB" id="4227988at2"/>
<dbReference type="RefSeq" id="WP_120756955.1">
    <property type="nucleotide sequence ID" value="NZ_RBAM01000008.1"/>
</dbReference>
<evidence type="ECO:0000313" key="1">
    <source>
        <dbReference type="EMBL" id="RKN70285.1"/>
    </source>
</evidence>
<protein>
    <submittedName>
        <fullName evidence="1">Uncharacterized protein</fullName>
    </submittedName>
</protein>
<accession>A0A3B0B937</accession>
<gene>
    <name evidence="1" type="ORF">D7231_20610</name>
</gene>
<organism evidence="1 2">
    <name type="scientific">Streptomyces klenkii</name>
    <dbReference type="NCBI Taxonomy" id="1420899"/>
    <lineage>
        <taxon>Bacteria</taxon>
        <taxon>Bacillati</taxon>
        <taxon>Actinomycetota</taxon>
        <taxon>Actinomycetes</taxon>
        <taxon>Kitasatosporales</taxon>
        <taxon>Streptomycetaceae</taxon>
        <taxon>Streptomyces</taxon>
    </lineage>
</organism>